<dbReference type="InterPro" id="IPR058273">
    <property type="entry name" value="DUF7967"/>
</dbReference>
<accession>A0A830GL27</accession>
<feature type="domain" description="DUF7967" evidence="1">
    <location>
        <begin position="5"/>
        <end position="91"/>
    </location>
</feature>
<evidence type="ECO:0000313" key="2">
    <source>
        <dbReference type="EMBL" id="GGN91088.1"/>
    </source>
</evidence>
<proteinExistence type="predicted"/>
<keyword evidence="3" id="KW-1185">Reference proteome</keyword>
<gene>
    <name evidence="2" type="ORF">GCM10009030_13640</name>
</gene>
<dbReference type="Pfam" id="PF25921">
    <property type="entry name" value="DUF7967"/>
    <property type="match status" value="1"/>
</dbReference>
<comment type="caution">
    <text evidence="2">The sequence shown here is derived from an EMBL/GenBank/DDBJ whole genome shotgun (WGS) entry which is preliminary data.</text>
</comment>
<organism evidence="2 3">
    <name type="scientific">Haloarcula pellucida</name>
    <dbReference type="NCBI Taxonomy" id="1427151"/>
    <lineage>
        <taxon>Archaea</taxon>
        <taxon>Methanobacteriati</taxon>
        <taxon>Methanobacteriota</taxon>
        <taxon>Stenosarchaea group</taxon>
        <taxon>Halobacteria</taxon>
        <taxon>Halobacteriales</taxon>
        <taxon>Haloarculaceae</taxon>
        <taxon>Haloarcula</taxon>
    </lineage>
</organism>
<name>A0A830GL27_9EURY</name>
<sequence>MTDADETVRCWLVERSSYGDERMVTLVYATPEGDRHVTKQFSTNLLMKKRVTAAIDVEPDRLEPVGDEDTLERYATEAQRMAATSDPDEEV</sequence>
<dbReference type="Proteomes" id="UP000605784">
    <property type="component" value="Unassembled WGS sequence"/>
</dbReference>
<protein>
    <recommendedName>
        <fullName evidence="1">DUF7967 domain-containing protein</fullName>
    </recommendedName>
</protein>
<evidence type="ECO:0000259" key="1">
    <source>
        <dbReference type="Pfam" id="PF25921"/>
    </source>
</evidence>
<evidence type="ECO:0000313" key="3">
    <source>
        <dbReference type="Proteomes" id="UP000605784"/>
    </source>
</evidence>
<reference evidence="2" key="2">
    <citation type="submission" date="2020-09" db="EMBL/GenBank/DDBJ databases">
        <authorList>
            <person name="Sun Q."/>
            <person name="Ohkuma M."/>
        </authorList>
    </citation>
    <scope>NUCLEOTIDE SEQUENCE</scope>
    <source>
        <strain evidence="2">JCM 17820</strain>
    </source>
</reference>
<reference evidence="2" key="1">
    <citation type="journal article" date="2014" name="Int. J. Syst. Evol. Microbiol.">
        <title>Complete genome sequence of Corynebacterium casei LMG S-19264T (=DSM 44701T), isolated from a smear-ripened cheese.</title>
        <authorList>
            <consortium name="US DOE Joint Genome Institute (JGI-PGF)"/>
            <person name="Walter F."/>
            <person name="Albersmeier A."/>
            <person name="Kalinowski J."/>
            <person name="Ruckert C."/>
        </authorList>
    </citation>
    <scope>NUCLEOTIDE SEQUENCE</scope>
    <source>
        <strain evidence="2">JCM 17820</strain>
    </source>
</reference>
<dbReference type="EMBL" id="BMOU01000002">
    <property type="protein sequence ID" value="GGN91088.1"/>
    <property type="molecule type" value="Genomic_DNA"/>
</dbReference>
<dbReference type="AlphaFoldDB" id="A0A830GL27"/>
<dbReference type="RefSeq" id="WP_188995824.1">
    <property type="nucleotide sequence ID" value="NZ_BMOU01000002.1"/>
</dbReference>